<evidence type="ECO:0000256" key="4">
    <source>
        <dbReference type="ARBA" id="ARBA00022692"/>
    </source>
</evidence>
<accession>A0AAN0RHT2</accession>
<feature type="transmembrane region" description="Helical" evidence="9">
    <location>
        <begin position="27"/>
        <end position="49"/>
    </location>
</feature>
<evidence type="ECO:0000256" key="1">
    <source>
        <dbReference type="ARBA" id="ARBA00004162"/>
    </source>
</evidence>
<feature type="compositionally biased region" description="Low complexity" evidence="8">
    <location>
        <begin position="98"/>
        <end position="108"/>
    </location>
</feature>
<comment type="similarity">
    <text evidence="2">Belongs to the MotB family.</text>
</comment>
<evidence type="ECO:0000259" key="10">
    <source>
        <dbReference type="PROSITE" id="PS51123"/>
    </source>
</evidence>
<keyword evidence="6 7" id="KW-0472">Membrane</keyword>
<dbReference type="PANTHER" id="PTHR30329">
    <property type="entry name" value="STATOR ELEMENT OF FLAGELLAR MOTOR COMPLEX"/>
    <property type="match status" value="1"/>
</dbReference>
<dbReference type="GO" id="GO:0005886">
    <property type="term" value="C:plasma membrane"/>
    <property type="evidence" value="ECO:0007669"/>
    <property type="project" value="UniProtKB-SubCell"/>
</dbReference>
<evidence type="ECO:0000256" key="6">
    <source>
        <dbReference type="ARBA" id="ARBA00023136"/>
    </source>
</evidence>
<evidence type="ECO:0000256" key="5">
    <source>
        <dbReference type="ARBA" id="ARBA00022989"/>
    </source>
</evidence>
<dbReference type="Gene3D" id="3.30.1330.60">
    <property type="entry name" value="OmpA-like domain"/>
    <property type="match status" value="1"/>
</dbReference>
<dbReference type="EMBL" id="CP003984">
    <property type="protein sequence ID" value="AII86371.1"/>
    <property type="molecule type" value="Genomic_DNA"/>
</dbReference>
<dbReference type="Pfam" id="PF00691">
    <property type="entry name" value="OmpA"/>
    <property type="match status" value="1"/>
</dbReference>
<evidence type="ECO:0000313" key="12">
    <source>
        <dbReference type="Proteomes" id="UP000028680"/>
    </source>
</evidence>
<evidence type="ECO:0000256" key="8">
    <source>
        <dbReference type="SAM" id="MobiDB-lite"/>
    </source>
</evidence>
<evidence type="ECO:0000256" key="3">
    <source>
        <dbReference type="ARBA" id="ARBA00022475"/>
    </source>
</evidence>
<dbReference type="SUPFAM" id="SSF103088">
    <property type="entry name" value="OmpA-like"/>
    <property type="match status" value="1"/>
</dbReference>
<feature type="domain" description="OmpA-like" evidence="10">
    <location>
        <begin position="287"/>
        <end position="407"/>
    </location>
</feature>
<evidence type="ECO:0000256" key="9">
    <source>
        <dbReference type="SAM" id="Phobius"/>
    </source>
</evidence>
<keyword evidence="4 9" id="KW-0812">Transmembrane</keyword>
<dbReference type="InterPro" id="IPR006665">
    <property type="entry name" value="OmpA-like"/>
</dbReference>
<sequence length="407" mass="43171">MAEPADIEEDEDEDECPKCPPVGAPAWMATFADMATLLMAFFVLILSFAEFNTPKFKMISGSLKNAFGVQKTVPVVEQPKGTTVISLEFSPSPSPSVTQEMTQQTTELQKPEIEVDSKKEDSVDGNRQDDFGQNQGTGQTGDMQGERTAAQMDAAELGAALQSAIQDGDVSVEMLGENVVINFPSPNETEKDLPSLLEETLAALAEARNASGQAKSEILLGGLEQQLKELSMAVNAEGNGPGPSAREQENEVREQAVLANATLTENQLAVALQDEIEQGLVTVERRDGSVFVTVGSGGAFPSGSADLTGAATDILSRVAFASMTSNSEVTVTGHTDNVQISDGALYRDNWDLAAARAASVVQSMQSTGLVPAGKLKAVSLGETKPVADNDTPEGREKNRRIEIEISF</sequence>
<evidence type="ECO:0000313" key="11">
    <source>
        <dbReference type="EMBL" id="AII86371.1"/>
    </source>
</evidence>
<dbReference type="Pfam" id="PF13677">
    <property type="entry name" value="MotB_plug"/>
    <property type="match status" value="1"/>
</dbReference>
<protein>
    <submittedName>
        <fullName evidence="11">Chemotaxis protein MotB</fullName>
    </submittedName>
</protein>
<feature type="compositionally biased region" description="Polar residues" evidence="8">
    <location>
        <begin position="131"/>
        <end position="142"/>
    </location>
</feature>
<keyword evidence="5 9" id="KW-1133">Transmembrane helix</keyword>
<feature type="compositionally biased region" description="Basic and acidic residues" evidence="8">
    <location>
        <begin position="109"/>
        <end position="130"/>
    </location>
</feature>
<proteinExistence type="inferred from homology"/>
<reference evidence="11 12" key="1">
    <citation type="journal article" date="2014" name="ISME J.">
        <title>Adaptation of an abundant Roseobacter RCA organism to pelagic systems revealed by genomic and transcriptomic analyses.</title>
        <authorList>
            <person name="Voget S."/>
            <person name="Wemheuer B."/>
            <person name="Brinkhoff T."/>
            <person name="Vollmers J."/>
            <person name="Dietrich S."/>
            <person name="Giebel H.A."/>
            <person name="Beardsley C."/>
            <person name="Sardemann C."/>
            <person name="Bakenhus I."/>
            <person name="Billerbeck S."/>
            <person name="Daniel R."/>
            <person name="Simon M."/>
        </authorList>
    </citation>
    <scope>NUCLEOTIDE SEQUENCE [LARGE SCALE GENOMIC DNA]</scope>
    <source>
        <strain evidence="11 12">RCA23</strain>
    </source>
</reference>
<gene>
    <name evidence="11" type="primary">motB</name>
    <name evidence="11" type="ORF">RCA23_c08150</name>
</gene>
<dbReference type="PANTHER" id="PTHR30329:SF21">
    <property type="entry name" value="LIPOPROTEIN YIAD-RELATED"/>
    <property type="match status" value="1"/>
</dbReference>
<dbReference type="PROSITE" id="PS51123">
    <property type="entry name" value="OMPA_2"/>
    <property type="match status" value="1"/>
</dbReference>
<feature type="region of interest" description="Disordered" evidence="8">
    <location>
        <begin position="88"/>
        <end position="149"/>
    </location>
</feature>
<dbReference type="Proteomes" id="UP000028680">
    <property type="component" value="Chromosome"/>
</dbReference>
<name>A0AAN0RHT2_9RHOB</name>
<dbReference type="InterPro" id="IPR050330">
    <property type="entry name" value="Bact_OuterMem_StrucFunc"/>
</dbReference>
<evidence type="ECO:0000256" key="2">
    <source>
        <dbReference type="ARBA" id="ARBA00008914"/>
    </source>
</evidence>
<evidence type="ECO:0000256" key="7">
    <source>
        <dbReference type="PROSITE-ProRule" id="PRU00473"/>
    </source>
</evidence>
<keyword evidence="12" id="KW-1185">Reference proteome</keyword>
<comment type="subcellular location">
    <subcellularLocation>
        <location evidence="1">Cell membrane</location>
        <topology evidence="1">Single-pass membrane protein</topology>
    </subcellularLocation>
</comment>
<keyword evidence="3" id="KW-1003">Cell membrane</keyword>
<dbReference type="AlphaFoldDB" id="A0AAN0RHT2"/>
<feature type="compositionally biased region" description="Polar residues" evidence="8">
    <location>
        <begin position="88"/>
        <end position="97"/>
    </location>
</feature>
<dbReference type="InterPro" id="IPR025713">
    <property type="entry name" value="MotB-like_N_dom"/>
</dbReference>
<dbReference type="KEGG" id="ptp:RCA23_c08150"/>
<organism evidence="11 12">
    <name type="scientific">Planktomarina temperata RCA23</name>
    <dbReference type="NCBI Taxonomy" id="666509"/>
    <lineage>
        <taxon>Bacteria</taxon>
        <taxon>Pseudomonadati</taxon>
        <taxon>Pseudomonadota</taxon>
        <taxon>Alphaproteobacteria</taxon>
        <taxon>Rhodobacterales</taxon>
        <taxon>Paracoccaceae</taxon>
        <taxon>Planktomarina</taxon>
    </lineage>
</organism>
<dbReference type="RefSeq" id="WP_044049225.1">
    <property type="nucleotide sequence ID" value="NZ_CP003984.1"/>
</dbReference>
<dbReference type="InterPro" id="IPR036737">
    <property type="entry name" value="OmpA-like_sf"/>
</dbReference>
<dbReference type="CDD" id="cd07185">
    <property type="entry name" value="OmpA_C-like"/>
    <property type="match status" value="1"/>
</dbReference>